<dbReference type="PROSITE" id="PS51755">
    <property type="entry name" value="OMPR_PHOB"/>
    <property type="match status" value="1"/>
</dbReference>
<feature type="modified residue" description="4-aspartylphosphate" evidence="7">
    <location>
        <position position="57"/>
    </location>
</feature>
<dbReference type="PANTHER" id="PTHR48111">
    <property type="entry name" value="REGULATOR OF RPOS"/>
    <property type="match status" value="1"/>
</dbReference>
<dbReference type="Pfam" id="PF00072">
    <property type="entry name" value="Response_reg"/>
    <property type="match status" value="1"/>
</dbReference>
<evidence type="ECO:0000256" key="1">
    <source>
        <dbReference type="ARBA" id="ARBA00004496"/>
    </source>
</evidence>
<evidence type="ECO:0000256" key="5">
    <source>
        <dbReference type="ARBA" id="ARBA00023125"/>
    </source>
</evidence>
<keyword evidence="4" id="KW-0805">Transcription regulation</keyword>
<dbReference type="SMART" id="SM00862">
    <property type="entry name" value="Trans_reg_C"/>
    <property type="match status" value="1"/>
</dbReference>
<feature type="DNA-binding region" description="OmpR/PhoB-type" evidence="8">
    <location>
        <begin position="130"/>
        <end position="229"/>
    </location>
</feature>
<evidence type="ECO:0000313" key="11">
    <source>
        <dbReference type="EMBL" id="MDQ0273944.1"/>
    </source>
</evidence>
<comment type="subcellular location">
    <subcellularLocation>
        <location evidence="1">Cytoplasm</location>
    </subcellularLocation>
</comment>
<evidence type="ECO:0000256" key="7">
    <source>
        <dbReference type="PROSITE-ProRule" id="PRU00169"/>
    </source>
</evidence>
<reference evidence="11 12" key="1">
    <citation type="submission" date="2023-07" db="EMBL/GenBank/DDBJ databases">
        <title>Genomic Encyclopedia of Type Strains, Phase IV (KMG-IV): sequencing the most valuable type-strain genomes for metagenomic binning, comparative biology and taxonomic classification.</title>
        <authorList>
            <person name="Goeker M."/>
        </authorList>
    </citation>
    <scope>NUCLEOTIDE SEQUENCE [LARGE SCALE GENOMIC DNA]</scope>
    <source>
        <strain evidence="11 12">DSM 23494</strain>
    </source>
</reference>
<dbReference type="PANTHER" id="PTHR48111:SF1">
    <property type="entry name" value="TWO-COMPONENT RESPONSE REGULATOR ORR33"/>
    <property type="match status" value="1"/>
</dbReference>
<sequence>MEKKNCQSILVVEDDTKVRNLIKIYLDRDGYEVIEADNGVVTKTIIEKSHPCMLILDLMIPGINGEKICRWIREDLKSNMPIIMLTAKAAEKDRINGFKLGADDYIVKPFSPEELMVRIKAVLRRTGSHCGTLRFHGLTLKIVAREAWIQNKKLDLTHFEFTILMTFMKHPGQVLSREQILNYIYKNNEKAVSNRTIDVHIKHLREKINTQTPKNYIQTVRGVGYKLVD</sequence>
<dbReference type="InterPro" id="IPR001867">
    <property type="entry name" value="OmpR/PhoB-type_DNA-bd"/>
</dbReference>
<dbReference type="Gene3D" id="1.10.10.10">
    <property type="entry name" value="Winged helix-like DNA-binding domain superfamily/Winged helix DNA-binding domain"/>
    <property type="match status" value="1"/>
</dbReference>
<dbReference type="PROSITE" id="PS50110">
    <property type="entry name" value="RESPONSE_REGULATORY"/>
    <property type="match status" value="1"/>
</dbReference>
<name>A0ABU0ARP0_9BACI</name>
<dbReference type="SMART" id="SM00448">
    <property type="entry name" value="REC"/>
    <property type="match status" value="1"/>
</dbReference>
<keyword evidence="2 7" id="KW-0597">Phosphoprotein</keyword>
<evidence type="ECO:0000256" key="3">
    <source>
        <dbReference type="ARBA" id="ARBA00023012"/>
    </source>
</evidence>
<evidence type="ECO:0000256" key="6">
    <source>
        <dbReference type="ARBA" id="ARBA00023163"/>
    </source>
</evidence>
<dbReference type="EMBL" id="JAUSUB010000062">
    <property type="protein sequence ID" value="MDQ0273944.1"/>
    <property type="molecule type" value="Genomic_DNA"/>
</dbReference>
<dbReference type="SUPFAM" id="SSF46894">
    <property type="entry name" value="C-terminal effector domain of the bipartite response regulators"/>
    <property type="match status" value="1"/>
</dbReference>
<dbReference type="RefSeq" id="WP_307480701.1">
    <property type="nucleotide sequence ID" value="NZ_JAUSUB010000062.1"/>
</dbReference>
<proteinExistence type="predicted"/>
<comment type="caution">
    <text evidence="11">The sequence shown here is derived from an EMBL/GenBank/DDBJ whole genome shotgun (WGS) entry which is preliminary data.</text>
</comment>
<keyword evidence="6" id="KW-0804">Transcription</keyword>
<keyword evidence="12" id="KW-1185">Reference proteome</keyword>
<feature type="domain" description="OmpR/PhoB-type" evidence="10">
    <location>
        <begin position="130"/>
        <end position="229"/>
    </location>
</feature>
<organism evidence="11 12">
    <name type="scientific">Cytobacillus purgationiresistens</name>
    <dbReference type="NCBI Taxonomy" id="863449"/>
    <lineage>
        <taxon>Bacteria</taxon>
        <taxon>Bacillati</taxon>
        <taxon>Bacillota</taxon>
        <taxon>Bacilli</taxon>
        <taxon>Bacillales</taxon>
        <taxon>Bacillaceae</taxon>
        <taxon>Cytobacillus</taxon>
    </lineage>
</organism>
<gene>
    <name evidence="11" type="ORF">J2S17_005905</name>
</gene>
<dbReference type="CDD" id="cd00383">
    <property type="entry name" value="trans_reg_C"/>
    <property type="match status" value="1"/>
</dbReference>
<evidence type="ECO:0000259" key="10">
    <source>
        <dbReference type="PROSITE" id="PS51755"/>
    </source>
</evidence>
<dbReference type="InterPro" id="IPR001789">
    <property type="entry name" value="Sig_transdc_resp-reg_receiver"/>
</dbReference>
<evidence type="ECO:0000256" key="4">
    <source>
        <dbReference type="ARBA" id="ARBA00023015"/>
    </source>
</evidence>
<keyword evidence="5 8" id="KW-0238">DNA-binding</keyword>
<dbReference type="Gene3D" id="3.40.50.2300">
    <property type="match status" value="1"/>
</dbReference>
<dbReference type="InterPro" id="IPR039420">
    <property type="entry name" value="WalR-like"/>
</dbReference>
<dbReference type="Pfam" id="PF00486">
    <property type="entry name" value="Trans_reg_C"/>
    <property type="match status" value="1"/>
</dbReference>
<protein>
    <submittedName>
        <fullName evidence="11">Two-component system alkaline phosphatase synthesis response regulator PhoP</fullName>
    </submittedName>
</protein>
<dbReference type="InterPro" id="IPR016032">
    <property type="entry name" value="Sig_transdc_resp-reg_C-effctor"/>
</dbReference>
<evidence type="ECO:0000259" key="9">
    <source>
        <dbReference type="PROSITE" id="PS50110"/>
    </source>
</evidence>
<dbReference type="SUPFAM" id="SSF52172">
    <property type="entry name" value="CheY-like"/>
    <property type="match status" value="1"/>
</dbReference>
<dbReference type="Proteomes" id="UP001238088">
    <property type="component" value="Unassembled WGS sequence"/>
</dbReference>
<evidence type="ECO:0000256" key="2">
    <source>
        <dbReference type="ARBA" id="ARBA00022553"/>
    </source>
</evidence>
<dbReference type="InterPro" id="IPR036388">
    <property type="entry name" value="WH-like_DNA-bd_sf"/>
</dbReference>
<keyword evidence="3" id="KW-0902">Two-component regulatory system</keyword>
<accession>A0ABU0ARP0</accession>
<evidence type="ECO:0000313" key="12">
    <source>
        <dbReference type="Proteomes" id="UP001238088"/>
    </source>
</evidence>
<dbReference type="Gene3D" id="6.10.250.690">
    <property type="match status" value="1"/>
</dbReference>
<feature type="domain" description="Response regulatory" evidence="9">
    <location>
        <begin position="8"/>
        <end position="123"/>
    </location>
</feature>
<dbReference type="InterPro" id="IPR011006">
    <property type="entry name" value="CheY-like_superfamily"/>
</dbReference>
<evidence type="ECO:0000256" key="8">
    <source>
        <dbReference type="PROSITE-ProRule" id="PRU01091"/>
    </source>
</evidence>